<organism evidence="2 3">
    <name type="scientific">Streptomyces cremeus</name>
    <dbReference type="NCBI Taxonomy" id="66881"/>
    <lineage>
        <taxon>Bacteria</taxon>
        <taxon>Bacillati</taxon>
        <taxon>Actinomycetota</taxon>
        <taxon>Actinomycetes</taxon>
        <taxon>Kitasatosporales</taxon>
        <taxon>Streptomycetaceae</taxon>
        <taxon>Streptomyces</taxon>
    </lineage>
</organism>
<protein>
    <submittedName>
        <fullName evidence="2">Uncharacterized protein</fullName>
    </submittedName>
</protein>
<keyword evidence="3" id="KW-1185">Reference proteome</keyword>
<dbReference type="Proteomes" id="UP001589718">
    <property type="component" value="Unassembled WGS sequence"/>
</dbReference>
<name>A0ABV5P5V1_STRCM</name>
<comment type="caution">
    <text evidence="2">The sequence shown here is derived from an EMBL/GenBank/DDBJ whole genome shotgun (WGS) entry which is preliminary data.</text>
</comment>
<proteinExistence type="predicted"/>
<evidence type="ECO:0000313" key="2">
    <source>
        <dbReference type="EMBL" id="MFB9518570.1"/>
    </source>
</evidence>
<dbReference type="RefSeq" id="WP_345219308.1">
    <property type="nucleotide sequence ID" value="NZ_BAAAXE010000002.1"/>
</dbReference>
<gene>
    <name evidence="2" type="ORF">ACFFTU_01195</name>
</gene>
<evidence type="ECO:0000313" key="3">
    <source>
        <dbReference type="Proteomes" id="UP001589718"/>
    </source>
</evidence>
<accession>A0ABV5P5V1</accession>
<dbReference type="EMBL" id="JBHMCR010000001">
    <property type="protein sequence ID" value="MFB9518570.1"/>
    <property type="molecule type" value="Genomic_DNA"/>
</dbReference>
<sequence>MHEEILQSFPAGSPQAARRADDYANARQHEGIETTVVMDLETDAFLVLADHI</sequence>
<feature type="region of interest" description="Disordered" evidence="1">
    <location>
        <begin position="1"/>
        <end position="23"/>
    </location>
</feature>
<reference evidence="2 3" key="1">
    <citation type="submission" date="2024-09" db="EMBL/GenBank/DDBJ databases">
        <authorList>
            <person name="Sun Q."/>
            <person name="Mori K."/>
        </authorList>
    </citation>
    <scope>NUCLEOTIDE SEQUENCE [LARGE SCALE GENOMIC DNA]</scope>
    <source>
        <strain evidence="2 3">JCM 4362</strain>
    </source>
</reference>
<evidence type="ECO:0000256" key="1">
    <source>
        <dbReference type="SAM" id="MobiDB-lite"/>
    </source>
</evidence>